<evidence type="ECO:0000313" key="6">
    <source>
        <dbReference type="EMBL" id="HHP82055.1"/>
    </source>
</evidence>
<dbReference type="InterPro" id="IPR018259">
    <property type="entry name" value="Ribosomal_eL21_CS"/>
</dbReference>
<dbReference type="Gene3D" id="2.30.30.70">
    <property type="entry name" value="Ribosomal protein L21"/>
    <property type="match status" value="1"/>
</dbReference>
<organism evidence="7">
    <name type="scientific">Ignisphaera aggregans</name>
    <dbReference type="NCBI Taxonomy" id="334771"/>
    <lineage>
        <taxon>Archaea</taxon>
        <taxon>Thermoproteota</taxon>
        <taxon>Thermoprotei</taxon>
        <taxon>Desulfurococcales</taxon>
        <taxon>Desulfurococcaceae</taxon>
        <taxon>Ignisphaera</taxon>
    </lineage>
</organism>
<dbReference type="GO" id="GO:0005840">
    <property type="term" value="C:ribosome"/>
    <property type="evidence" value="ECO:0007669"/>
    <property type="project" value="UniProtKB-KW"/>
</dbReference>
<evidence type="ECO:0000313" key="7">
    <source>
        <dbReference type="EMBL" id="HHR95811.1"/>
    </source>
</evidence>
<comment type="similarity">
    <text evidence="1 5">Belongs to the eukaryotic ribosomal protein eL21 family.</text>
</comment>
<sequence>MVKTSKGLRHRSRKIMKKNIRERGAVPSLSKVTIDYRIGDKVYIDVDPAIHGGMPHRRYIGRVGTIVEVRGRGLVVEVEIGSKKKTLFLLPEHVKPAFDLTKRLEDILIKLKELSKIRKEQRKTLLTILNKTK</sequence>
<keyword evidence="2 5" id="KW-0689">Ribosomal protein</keyword>
<dbReference type="EMBL" id="DRUB01000055">
    <property type="protein sequence ID" value="HHR95811.1"/>
    <property type="molecule type" value="Genomic_DNA"/>
</dbReference>
<dbReference type="InterPro" id="IPR001147">
    <property type="entry name" value="Ribosomal_eL21"/>
</dbReference>
<evidence type="ECO:0000256" key="5">
    <source>
        <dbReference type="HAMAP-Rule" id="MF_00369"/>
    </source>
</evidence>
<name>A0A7C5UUK7_9CREN</name>
<dbReference type="InterPro" id="IPR022856">
    <property type="entry name" value="Ribosomal_eL21_arc"/>
</dbReference>
<dbReference type="NCBIfam" id="NF003303">
    <property type="entry name" value="PRK04306.1"/>
    <property type="match status" value="1"/>
</dbReference>
<dbReference type="GO" id="GO:1990904">
    <property type="term" value="C:ribonucleoprotein complex"/>
    <property type="evidence" value="ECO:0007669"/>
    <property type="project" value="UniProtKB-KW"/>
</dbReference>
<evidence type="ECO:0000256" key="2">
    <source>
        <dbReference type="ARBA" id="ARBA00022980"/>
    </source>
</evidence>
<dbReference type="InterPro" id="IPR036948">
    <property type="entry name" value="Ribosomal_eL21_sf"/>
</dbReference>
<dbReference type="GO" id="GO:0006412">
    <property type="term" value="P:translation"/>
    <property type="evidence" value="ECO:0007669"/>
    <property type="project" value="UniProtKB-UniRule"/>
</dbReference>
<dbReference type="InterPro" id="IPR008991">
    <property type="entry name" value="Translation_prot_SH3-like_sf"/>
</dbReference>
<dbReference type="GO" id="GO:0003735">
    <property type="term" value="F:structural constituent of ribosome"/>
    <property type="evidence" value="ECO:0007669"/>
    <property type="project" value="InterPro"/>
</dbReference>
<evidence type="ECO:0000256" key="3">
    <source>
        <dbReference type="ARBA" id="ARBA00023274"/>
    </source>
</evidence>
<dbReference type="AlphaFoldDB" id="A0A7C5UUK7"/>
<accession>A0A7C5UUK7</accession>
<dbReference type="SUPFAM" id="SSF50104">
    <property type="entry name" value="Translation proteins SH3-like domain"/>
    <property type="match status" value="1"/>
</dbReference>
<proteinExistence type="inferred from homology"/>
<evidence type="ECO:0000256" key="4">
    <source>
        <dbReference type="ARBA" id="ARBA00035219"/>
    </source>
</evidence>
<dbReference type="PROSITE" id="PS01171">
    <property type="entry name" value="RIBOSOMAL_L21E"/>
    <property type="match status" value="1"/>
</dbReference>
<reference evidence="7" key="1">
    <citation type="journal article" date="2020" name="mSystems">
        <title>Genome- and Community-Level Interaction Insights into Carbon Utilization and Element Cycling Functions of Hydrothermarchaeota in Hydrothermal Sediment.</title>
        <authorList>
            <person name="Zhou Z."/>
            <person name="Liu Y."/>
            <person name="Xu W."/>
            <person name="Pan J."/>
            <person name="Luo Z.H."/>
            <person name="Li M."/>
        </authorList>
    </citation>
    <scope>NUCLEOTIDE SEQUENCE [LARGE SCALE GENOMIC DNA]</scope>
    <source>
        <strain evidence="7">SpSt-1</strain>
        <strain evidence="6">SpSt-1121</strain>
    </source>
</reference>
<keyword evidence="3 5" id="KW-0687">Ribonucleoprotein</keyword>
<dbReference type="PANTHER" id="PTHR20981">
    <property type="entry name" value="60S RIBOSOMAL PROTEIN L21"/>
    <property type="match status" value="1"/>
</dbReference>
<dbReference type="Pfam" id="PF01157">
    <property type="entry name" value="Ribosomal_L21e"/>
    <property type="match status" value="1"/>
</dbReference>
<evidence type="ECO:0000256" key="1">
    <source>
        <dbReference type="ARBA" id="ARBA00008427"/>
    </source>
</evidence>
<dbReference type="FunFam" id="2.30.30.70:FF:000001">
    <property type="entry name" value="60S ribosomal protein L21"/>
    <property type="match status" value="1"/>
</dbReference>
<dbReference type="EMBL" id="DRZI01000221">
    <property type="protein sequence ID" value="HHP82055.1"/>
    <property type="molecule type" value="Genomic_DNA"/>
</dbReference>
<protein>
    <recommendedName>
        <fullName evidence="4 5">Large ribosomal subunit protein eL21</fullName>
    </recommendedName>
</protein>
<comment type="caution">
    <text evidence="7">The sequence shown here is derived from an EMBL/GenBank/DDBJ whole genome shotgun (WGS) entry which is preliminary data.</text>
</comment>
<dbReference type="HAMAP" id="MF_00369">
    <property type="entry name" value="Ribosomal_eL21"/>
    <property type="match status" value="1"/>
</dbReference>
<gene>
    <name evidence="5" type="primary">rpl21e</name>
    <name evidence="7" type="ORF">ENL47_03085</name>
    <name evidence="6" type="ORF">ENM84_05250</name>
</gene>